<dbReference type="PANTHER" id="PTHR47628">
    <property type="match status" value="1"/>
</dbReference>
<dbReference type="EMBL" id="UINC01092613">
    <property type="protein sequence ID" value="SVC46343.1"/>
    <property type="molecule type" value="Genomic_DNA"/>
</dbReference>
<evidence type="ECO:0000259" key="2">
    <source>
        <dbReference type="Pfam" id="PF13458"/>
    </source>
</evidence>
<dbReference type="AlphaFoldDB" id="A0A382MBJ3"/>
<dbReference type="InterPro" id="IPR028082">
    <property type="entry name" value="Peripla_BP_I"/>
</dbReference>
<sequence length="332" mass="35375">ELAIDEVNKSGGVLGRQAKLYVADAGVPPAEAAKSAMRLMLREKVDLLVGNHDSAVRQAIIGAVKGKVPYIYSPVYEGGECSPNVFMLGETPQQQLKPTIAHFAKTKGVKSYYLIGNDYVWPRVTNKLAKQYISAAGGKVVGEQYIPFGPANKFESAVTRIKGAKPDLVVITLVGGDNVNFNRTFAEFGLHKNIARVASLLEENTLMGIGAESSSNLYSSMAYFANIDSKENNAFVSSYKAKFGAKAAVLNTLAESNYAGIIFGAALANKAGSTDASKLAATAEGLTVNTPTGPVTMRNRHTDKNMYLAESKGTQFNIAKVFSNVPSGQTCT</sequence>
<organism evidence="3">
    <name type="scientific">marine metagenome</name>
    <dbReference type="NCBI Taxonomy" id="408172"/>
    <lineage>
        <taxon>unclassified sequences</taxon>
        <taxon>metagenomes</taxon>
        <taxon>ecological metagenomes</taxon>
    </lineage>
</organism>
<proteinExistence type="predicted"/>
<accession>A0A382MBJ3</accession>
<dbReference type="PANTHER" id="PTHR47628:SF1">
    <property type="entry name" value="ALIPHATIC AMIDASE EXPRESSION-REGULATING PROTEIN"/>
    <property type="match status" value="1"/>
</dbReference>
<feature type="non-terminal residue" evidence="3">
    <location>
        <position position="1"/>
    </location>
</feature>
<gene>
    <name evidence="3" type="ORF">METZ01_LOCUS299197</name>
</gene>
<reference evidence="3" key="1">
    <citation type="submission" date="2018-05" db="EMBL/GenBank/DDBJ databases">
        <authorList>
            <person name="Lanie J.A."/>
            <person name="Ng W.-L."/>
            <person name="Kazmierczak K.M."/>
            <person name="Andrzejewski T.M."/>
            <person name="Davidsen T.M."/>
            <person name="Wayne K.J."/>
            <person name="Tettelin H."/>
            <person name="Glass J.I."/>
            <person name="Rusch D."/>
            <person name="Podicherti R."/>
            <person name="Tsui H.-C.T."/>
            <person name="Winkler M.E."/>
        </authorList>
    </citation>
    <scope>NUCLEOTIDE SEQUENCE</scope>
</reference>
<name>A0A382MBJ3_9ZZZZ</name>
<feature type="domain" description="Leucine-binding protein" evidence="2">
    <location>
        <begin position="1"/>
        <end position="312"/>
    </location>
</feature>
<dbReference type="InterPro" id="IPR028081">
    <property type="entry name" value="Leu-bd"/>
</dbReference>
<dbReference type="Gene3D" id="3.40.50.2300">
    <property type="match status" value="2"/>
</dbReference>
<dbReference type="CDD" id="cd06358">
    <property type="entry name" value="PBP1_NHase"/>
    <property type="match status" value="1"/>
</dbReference>
<evidence type="ECO:0000256" key="1">
    <source>
        <dbReference type="ARBA" id="ARBA00022729"/>
    </source>
</evidence>
<evidence type="ECO:0000313" key="3">
    <source>
        <dbReference type="EMBL" id="SVC46343.1"/>
    </source>
</evidence>
<dbReference type="Pfam" id="PF13458">
    <property type="entry name" value="Peripla_BP_6"/>
    <property type="match status" value="1"/>
</dbReference>
<keyword evidence="1" id="KW-0732">Signal</keyword>
<protein>
    <recommendedName>
        <fullName evidence="2">Leucine-binding protein domain-containing protein</fullName>
    </recommendedName>
</protein>
<dbReference type="SUPFAM" id="SSF53822">
    <property type="entry name" value="Periplasmic binding protein-like I"/>
    <property type="match status" value="1"/>
</dbReference>